<feature type="non-terminal residue" evidence="1">
    <location>
        <position position="1"/>
    </location>
</feature>
<evidence type="ECO:0008006" key="3">
    <source>
        <dbReference type="Google" id="ProtNLM"/>
    </source>
</evidence>
<evidence type="ECO:0000313" key="1">
    <source>
        <dbReference type="EMBL" id="RKQ84575.1"/>
    </source>
</evidence>
<dbReference type="Proteomes" id="UP000278962">
    <property type="component" value="Unassembled WGS sequence"/>
</dbReference>
<reference evidence="1 2" key="1">
    <citation type="submission" date="2018-10" db="EMBL/GenBank/DDBJ databases">
        <title>Genomic Encyclopedia of Archaeal and Bacterial Type Strains, Phase II (KMG-II): from individual species to whole genera.</title>
        <authorList>
            <person name="Goeker M."/>
        </authorList>
    </citation>
    <scope>NUCLEOTIDE SEQUENCE [LARGE SCALE GENOMIC DNA]</scope>
    <source>
        <strain evidence="1 2">DSM 14954</strain>
    </source>
</reference>
<comment type="caution">
    <text evidence="1">The sequence shown here is derived from an EMBL/GenBank/DDBJ whole genome shotgun (WGS) entry which is preliminary data.</text>
</comment>
<gene>
    <name evidence="1" type="ORF">C8N24_6707</name>
</gene>
<evidence type="ECO:0000313" key="2">
    <source>
        <dbReference type="Proteomes" id="UP000278962"/>
    </source>
</evidence>
<dbReference type="EMBL" id="RBIL01000004">
    <property type="protein sequence ID" value="RKQ84575.1"/>
    <property type="molecule type" value="Genomic_DNA"/>
</dbReference>
<sequence length="113" mass="11656">DNGSTIRHNTVVYAASCIYNSPCGQIDINRKTTMSPGTGTVVVDNIATEILVQSGSTLAQRRNNLLRRNATSSERIGIPVFSGGADPSSYAGFLLAPTSPGKGTASDGTDPGV</sequence>
<keyword evidence="2" id="KW-1185">Reference proteome</keyword>
<proteinExistence type="predicted"/>
<organism evidence="1 2">
    <name type="scientific">Solirubrobacter pauli</name>
    <dbReference type="NCBI Taxonomy" id="166793"/>
    <lineage>
        <taxon>Bacteria</taxon>
        <taxon>Bacillati</taxon>
        <taxon>Actinomycetota</taxon>
        <taxon>Thermoleophilia</taxon>
        <taxon>Solirubrobacterales</taxon>
        <taxon>Solirubrobacteraceae</taxon>
        <taxon>Solirubrobacter</taxon>
    </lineage>
</organism>
<dbReference type="AlphaFoldDB" id="A0A660KVW9"/>
<protein>
    <recommendedName>
        <fullName evidence="3">Parallel beta helix pectate lyase-like protein</fullName>
    </recommendedName>
</protein>
<accession>A0A660KVW9</accession>
<name>A0A660KVW9_9ACTN</name>